<feature type="domain" description="C2H2-type" evidence="2">
    <location>
        <begin position="289"/>
        <end position="313"/>
    </location>
</feature>
<dbReference type="EMBL" id="CAJPIZ010000168">
    <property type="protein sequence ID" value="CAG2100655.1"/>
    <property type="molecule type" value="Genomic_DNA"/>
</dbReference>
<dbReference type="EMBL" id="OC854743">
    <property type="protein sequence ID" value="CAD7620225.1"/>
    <property type="molecule type" value="Genomic_DNA"/>
</dbReference>
<accession>A0A7R9KCM5</accession>
<evidence type="ECO:0000313" key="3">
    <source>
        <dbReference type="EMBL" id="CAD7620225.1"/>
    </source>
</evidence>
<sequence>MSSNPLSVLVSIKTLCPEVADYWRSIPSHMKTIVDLKGYVLRDNFIDTDMDDVEFYLYDILLRGNEFIGDVLQNGDYVELRVKIATKKRISSSSEGICDRYKRTKSSFIECITVDDSNDESMSGRSCGQKVVETESISGNQLNALTEDIVNVVKNPIFDPIISQLRDIIGDNTGAVGPQWSSGSDLYLSDDLLRGNSSIGDVMRDRDRIEVRFKFADNTIGHKKPVKSKSNGSVDYRLNSRASISLATAVVTQSGDKCHTKTKAMKTITPEVRPLWPSGSGQTADKWLHTCTEPHCDYKTDSMFELNRHNLVHRMSCDLCFGRTYKTKRTLDMRYRRSHPIDPIADSVVMADNSIINESSDKVISKSESSASDVCPPNSTASISSATEVVTQWTDVWPARTLCPEVDDYWLPIPAAVKTIDGLKRHILSNECIDKDMDGVELFMSDGLLRGNSLVGDVIRDKDRIEMRFKCVDKRRFSSSADSTVSRKRTNTSTNECITVDDSDDESMSGRSGVQTIVKIESISGNQLSDPIVSQSQAYSDRMPSIDSSISLPKVVSKSVAKSGANTKSAEKSVINGSEDMASEAAVIRSESRVSVDFAARISSATAVVTQSGDKWHTSEPIPVSEPMAGSYDTSGESRIQSVANRRRRGHRFPCGYCRIKCFTEDKLHRHHLNSHPYLFPDMPWIKCSRKRCWFQIKDPETMRHHMNGHKRQ</sequence>
<gene>
    <name evidence="3" type="ORF">OSB1V03_LOCUS719</name>
</gene>
<evidence type="ECO:0000259" key="2">
    <source>
        <dbReference type="SMART" id="SM00355"/>
    </source>
</evidence>
<dbReference type="OrthoDB" id="6427083at2759"/>
<name>A0A7R9KCM5_9ACAR</name>
<evidence type="ECO:0000313" key="4">
    <source>
        <dbReference type="Proteomes" id="UP000759131"/>
    </source>
</evidence>
<organism evidence="3">
    <name type="scientific">Medioppia subpectinata</name>
    <dbReference type="NCBI Taxonomy" id="1979941"/>
    <lineage>
        <taxon>Eukaryota</taxon>
        <taxon>Metazoa</taxon>
        <taxon>Ecdysozoa</taxon>
        <taxon>Arthropoda</taxon>
        <taxon>Chelicerata</taxon>
        <taxon>Arachnida</taxon>
        <taxon>Acari</taxon>
        <taxon>Acariformes</taxon>
        <taxon>Sarcoptiformes</taxon>
        <taxon>Oribatida</taxon>
        <taxon>Brachypylina</taxon>
        <taxon>Oppioidea</taxon>
        <taxon>Oppiidae</taxon>
        <taxon>Medioppia</taxon>
    </lineage>
</organism>
<feature type="domain" description="C2H2-type" evidence="2">
    <location>
        <begin position="686"/>
        <end position="710"/>
    </location>
</feature>
<keyword evidence="4" id="KW-1185">Reference proteome</keyword>
<dbReference type="SMART" id="SM00355">
    <property type="entry name" value="ZnF_C2H2"/>
    <property type="match status" value="3"/>
</dbReference>
<dbReference type="InterPro" id="IPR013087">
    <property type="entry name" value="Znf_C2H2_type"/>
</dbReference>
<dbReference type="Proteomes" id="UP000759131">
    <property type="component" value="Unassembled WGS sequence"/>
</dbReference>
<feature type="region of interest" description="Disordered" evidence="1">
    <location>
        <begin position="614"/>
        <end position="636"/>
    </location>
</feature>
<reference evidence="3" key="1">
    <citation type="submission" date="2020-11" db="EMBL/GenBank/DDBJ databases">
        <authorList>
            <person name="Tran Van P."/>
        </authorList>
    </citation>
    <scope>NUCLEOTIDE SEQUENCE</scope>
</reference>
<protein>
    <recommendedName>
        <fullName evidence="2">C2H2-type domain-containing protein</fullName>
    </recommendedName>
</protein>
<dbReference type="AlphaFoldDB" id="A0A7R9KCM5"/>
<evidence type="ECO:0000256" key="1">
    <source>
        <dbReference type="SAM" id="MobiDB-lite"/>
    </source>
</evidence>
<proteinExistence type="predicted"/>
<feature type="domain" description="C2H2-type" evidence="2">
    <location>
        <begin position="653"/>
        <end position="676"/>
    </location>
</feature>